<evidence type="ECO:0000313" key="3">
    <source>
        <dbReference type="Proteomes" id="UP000322244"/>
    </source>
</evidence>
<dbReference type="EMBL" id="VLNY01000007">
    <property type="protein sequence ID" value="KAA0021983.1"/>
    <property type="molecule type" value="Genomic_DNA"/>
</dbReference>
<name>A0A5A7SBM0_9NOCA</name>
<keyword evidence="3" id="KW-1185">Reference proteome</keyword>
<dbReference type="RefSeq" id="WP_149431347.1">
    <property type="nucleotide sequence ID" value="NZ_VLNY01000007.1"/>
</dbReference>
<evidence type="ECO:0008006" key="4">
    <source>
        <dbReference type="Google" id="ProtNLM"/>
    </source>
</evidence>
<protein>
    <recommendedName>
        <fullName evidence="4">Ferredoxin</fullName>
    </recommendedName>
</protein>
<dbReference type="Proteomes" id="UP000322244">
    <property type="component" value="Unassembled WGS sequence"/>
</dbReference>
<sequence length="111" mass="12426">MDASTWAKAPDFTGSPERVEAVRTQTVADKQNYLESGMQPVECRACGTTVLARKNSFNQTSIQWTADPATSCTEYAKDETQPRSLRETCPRLRSSIEHAVMEGILEVRDRD</sequence>
<dbReference type="OrthoDB" id="4554341at2"/>
<evidence type="ECO:0000313" key="2">
    <source>
        <dbReference type="EMBL" id="KAA0021983.1"/>
    </source>
</evidence>
<accession>A0A5A7SBM0</accession>
<dbReference type="AlphaFoldDB" id="A0A5A7SBM0"/>
<comment type="caution">
    <text evidence="2">The sequence shown here is derived from an EMBL/GenBank/DDBJ whole genome shotgun (WGS) entry which is preliminary data.</text>
</comment>
<feature type="region of interest" description="Disordered" evidence="1">
    <location>
        <begin position="1"/>
        <end position="21"/>
    </location>
</feature>
<reference evidence="2 3" key="1">
    <citation type="submission" date="2019-07" db="EMBL/GenBank/DDBJ databases">
        <title>Rhodococcus cavernicolus sp. nov., isolated from a cave.</title>
        <authorList>
            <person name="Lee S.D."/>
        </authorList>
    </citation>
    <scope>NUCLEOTIDE SEQUENCE [LARGE SCALE GENOMIC DNA]</scope>
    <source>
        <strain evidence="2 3">C1-24</strain>
    </source>
</reference>
<evidence type="ECO:0000256" key="1">
    <source>
        <dbReference type="SAM" id="MobiDB-lite"/>
    </source>
</evidence>
<organism evidence="2 3">
    <name type="scientific">Antrihabitans cavernicola</name>
    <dbReference type="NCBI Taxonomy" id="2495913"/>
    <lineage>
        <taxon>Bacteria</taxon>
        <taxon>Bacillati</taxon>
        <taxon>Actinomycetota</taxon>
        <taxon>Actinomycetes</taxon>
        <taxon>Mycobacteriales</taxon>
        <taxon>Nocardiaceae</taxon>
        <taxon>Antrihabitans</taxon>
    </lineage>
</organism>
<proteinExistence type="predicted"/>
<gene>
    <name evidence="2" type="ORF">FOY51_16505</name>
</gene>